<dbReference type="Pfam" id="PF07729">
    <property type="entry name" value="FCD"/>
    <property type="match status" value="1"/>
</dbReference>
<dbReference type="InterPro" id="IPR036388">
    <property type="entry name" value="WH-like_DNA-bd_sf"/>
</dbReference>
<dbReference type="Gene3D" id="1.10.10.10">
    <property type="entry name" value="Winged helix-like DNA-binding domain superfamily/Winged helix DNA-binding domain"/>
    <property type="match status" value="1"/>
</dbReference>
<sequence length="284" mass="31044">MASAAAGSATGNYDKIILISATLRESDMGDLASSLVPVKHRRAFEDIVVQIENAIHDGELKVGDKLPPERELAEIFRVSRASVREALRVLEAFGVLTARRGTGSDSGLIVSAHNDSPLSGLLRLYASLLQLPLIDLLDVREALEMLSARRASEQCSAEDIFRLRGIIQSMRDSRSPEGFLTLDTEFHVVLARASGNSVAPLIMSALRDAIARQMLAAFQALEESGNWRAERALLIREHAHLLDAVESRDPDAAAGAFQQHIRDFYQRVFVERGTSAEESSGTPE</sequence>
<keyword evidence="6" id="KW-1185">Reference proteome</keyword>
<keyword evidence="2" id="KW-0238">DNA-binding</keyword>
<evidence type="ECO:0000259" key="4">
    <source>
        <dbReference type="PROSITE" id="PS50949"/>
    </source>
</evidence>
<dbReference type="InterPro" id="IPR000524">
    <property type="entry name" value="Tscrpt_reg_HTH_GntR"/>
</dbReference>
<comment type="caution">
    <text evidence="5">The sequence shown here is derived from an EMBL/GenBank/DDBJ whole genome shotgun (WGS) entry which is preliminary data.</text>
</comment>
<dbReference type="GO" id="GO:0003677">
    <property type="term" value="F:DNA binding"/>
    <property type="evidence" value="ECO:0007669"/>
    <property type="project" value="UniProtKB-KW"/>
</dbReference>
<dbReference type="InterPro" id="IPR011711">
    <property type="entry name" value="GntR_C"/>
</dbReference>
<proteinExistence type="predicted"/>
<organism evidence="5 6">
    <name type="scientific">Pseudonocardia sulfidoxydans NBRC 16205</name>
    <dbReference type="NCBI Taxonomy" id="1223511"/>
    <lineage>
        <taxon>Bacteria</taxon>
        <taxon>Bacillati</taxon>
        <taxon>Actinomycetota</taxon>
        <taxon>Actinomycetes</taxon>
        <taxon>Pseudonocardiales</taxon>
        <taxon>Pseudonocardiaceae</taxon>
        <taxon>Pseudonocardia</taxon>
    </lineage>
</organism>
<dbReference type="SUPFAM" id="SSF48008">
    <property type="entry name" value="GntR ligand-binding domain-like"/>
    <property type="match status" value="1"/>
</dbReference>
<evidence type="ECO:0000313" key="5">
    <source>
        <dbReference type="EMBL" id="GEL26915.1"/>
    </source>
</evidence>
<dbReference type="PRINTS" id="PR00035">
    <property type="entry name" value="HTHGNTR"/>
</dbReference>
<dbReference type="SMART" id="SM00895">
    <property type="entry name" value="FCD"/>
    <property type="match status" value="1"/>
</dbReference>
<dbReference type="InterPro" id="IPR008920">
    <property type="entry name" value="TF_FadR/GntR_C"/>
</dbReference>
<dbReference type="GO" id="GO:0003700">
    <property type="term" value="F:DNA-binding transcription factor activity"/>
    <property type="evidence" value="ECO:0007669"/>
    <property type="project" value="InterPro"/>
</dbReference>
<dbReference type="SUPFAM" id="SSF46785">
    <property type="entry name" value="Winged helix' DNA-binding domain"/>
    <property type="match status" value="1"/>
</dbReference>
<evidence type="ECO:0000256" key="3">
    <source>
        <dbReference type="ARBA" id="ARBA00023163"/>
    </source>
</evidence>
<evidence type="ECO:0000256" key="1">
    <source>
        <dbReference type="ARBA" id="ARBA00023015"/>
    </source>
</evidence>
<dbReference type="CDD" id="cd07377">
    <property type="entry name" value="WHTH_GntR"/>
    <property type="match status" value="1"/>
</dbReference>
<dbReference type="Proteomes" id="UP000321685">
    <property type="component" value="Unassembled WGS sequence"/>
</dbReference>
<protein>
    <submittedName>
        <fullName evidence="5">GntR family transcriptional regulator</fullName>
    </submittedName>
</protein>
<reference evidence="5 6" key="1">
    <citation type="submission" date="2019-07" db="EMBL/GenBank/DDBJ databases">
        <title>Whole genome shotgun sequence of Pseudonocardia sulfidoxydans NBRC 16205.</title>
        <authorList>
            <person name="Hosoyama A."/>
            <person name="Uohara A."/>
            <person name="Ohji S."/>
            <person name="Ichikawa N."/>
        </authorList>
    </citation>
    <scope>NUCLEOTIDE SEQUENCE [LARGE SCALE GENOMIC DNA]</scope>
    <source>
        <strain evidence="5 6">NBRC 16205</strain>
    </source>
</reference>
<accession>A0A511DQ11</accession>
<dbReference type="SMART" id="SM00345">
    <property type="entry name" value="HTH_GNTR"/>
    <property type="match status" value="1"/>
</dbReference>
<dbReference type="Gene3D" id="1.20.120.530">
    <property type="entry name" value="GntR ligand-binding domain-like"/>
    <property type="match status" value="1"/>
</dbReference>
<dbReference type="AlphaFoldDB" id="A0A511DQ11"/>
<keyword evidence="3" id="KW-0804">Transcription</keyword>
<gene>
    <name evidence="5" type="ORF">PSU4_58690</name>
</gene>
<dbReference type="PANTHER" id="PTHR43537">
    <property type="entry name" value="TRANSCRIPTIONAL REGULATOR, GNTR FAMILY"/>
    <property type="match status" value="1"/>
</dbReference>
<keyword evidence="1" id="KW-0805">Transcription regulation</keyword>
<evidence type="ECO:0000256" key="2">
    <source>
        <dbReference type="ARBA" id="ARBA00023125"/>
    </source>
</evidence>
<dbReference type="EMBL" id="BJVJ01000122">
    <property type="protein sequence ID" value="GEL26915.1"/>
    <property type="molecule type" value="Genomic_DNA"/>
</dbReference>
<feature type="domain" description="HTH gntR-type" evidence="4">
    <location>
        <begin position="41"/>
        <end position="113"/>
    </location>
</feature>
<dbReference type="Pfam" id="PF00392">
    <property type="entry name" value="GntR"/>
    <property type="match status" value="1"/>
</dbReference>
<dbReference type="InterPro" id="IPR036390">
    <property type="entry name" value="WH_DNA-bd_sf"/>
</dbReference>
<dbReference type="PROSITE" id="PS50949">
    <property type="entry name" value="HTH_GNTR"/>
    <property type="match status" value="1"/>
</dbReference>
<evidence type="ECO:0000313" key="6">
    <source>
        <dbReference type="Proteomes" id="UP000321685"/>
    </source>
</evidence>
<name>A0A511DQ11_9PSEU</name>
<dbReference type="PANTHER" id="PTHR43537:SF5">
    <property type="entry name" value="UXU OPERON TRANSCRIPTIONAL REGULATOR"/>
    <property type="match status" value="1"/>
</dbReference>